<reference evidence="1 2" key="1">
    <citation type="journal article" date="2021" name="BMC Biol.">
        <title>Horizontally acquired antibacterial genes associated with adaptive radiation of ladybird beetles.</title>
        <authorList>
            <person name="Li H.S."/>
            <person name="Tang X.F."/>
            <person name="Huang Y.H."/>
            <person name="Xu Z.Y."/>
            <person name="Chen M.L."/>
            <person name="Du X.Y."/>
            <person name="Qiu B.Y."/>
            <person name="Chen P.T."/>
            <person name="Zhang W."/>
            <person name="Slipinski A."/>
            <person name="Escalona H.E."/>
            <person name="Waterhouse R.M."/>
            <person name="Zwick A."/>
            <person name="Pang H."/>
        </authorList>
    </citation>
    <scope>NUCLEOTIDE SEQUENCE [LARGE SCALE GENOMIC DNA]</scope>
    <source>
        <strain evidence="1">SYSU2018</strain>
    </source>
</reference>
<evidence type="ECO:0000313" key="2">
    <source>
        <dbReference type="Proteomes" id="UP001516400"/>
    </source>
</evidence>
<accession>A0ABD2N8Q9</accession>
<protein>
    <submittedName>
        <fullName evidence="1">Uncharacterized protein</fullName>
    </submittedName>
</protein>
<dbReference type="EMBL" id="JABFTP020000083">
    <property type="protein sequence ID" value="KAL3274975.1"/>
    <property type="molecule type" value="Genomic_DNA"/>
</dbReference>
<name>A0ABD2N8Q9_9CUCU</name>
<organism evidence="1 2">
    <name type="scientific">Cryptolaemus montrouzieri</name>
    <dbReference type="NCBI Taxonomy" id="559131"/>
    <lineage>
        <taxon>Eukaryota</taxon>
        <taxon>Metazoa</taxon>
        <taxon>Ecdysozoa</taxon>
        <taxon>Arthropoda</taxon>
        <taxon>Hexapoda</taxon>
        <taxon>Insecta</taxon>
        <taxon>Pterygota</taxon>
        <taxon>Neoptera</taxon>
        <taxon>Endopterygota</taxon>
        <taxon>Coleoptera</taxon>
        <taxon>Polyphaga</taxon>
        <taxon>Cucujiformia</taxon>
        <taxon>Coccinelloidea</taxon>
        <taxon>Coccinellidae</taxon>
        <taxon>Scymninae</taxon>
        <taxon>Scymnini</taxon>
        <taxon>Cryptolaemus</taxon>
    </lineage>
</organism>
<dbReference type="Proteomes" id="UP001516400">
    <property type="component" value="Unassembled WGS sequence"/>
</dbReference>
<comment type="caution">
    <text evidence="1">The sequence shown here is derived from an EMBL/GenBank/DDBJ whole genome shotgun (WGS) entry which is preliminary data.</text>
</comment>
<keyword evidence="2" id="KW-1185">Reference proteome</keyword>
<gene>
    <name evidence="1" type="ORF">HHI36_019750</name>
</gene>
<dbReference type="AlphaFoldDB" id="A0ABD2N8Q9"/>
<sequence>MNNDLKALIVKRGVLKGATRFKNFLDSVEEESISSTRIEDRLKRFETSLDRFCDILYQILLIENNDTHATEYESFENSYLDLVDNAKILIKKVTPTASVSHMQNSQNQPSKINFPQIKLTDFNGKHEN</sequence>
<proteinExistence type="predicted"/>
<evidence type="ECO:0000313" key="1">
    <source>
        <dbReference type="EMBL" id="KAL3274975.1"/>
    </source>
</evidence>